<dbReference type="EMBL" id="CP029042">
    <property type="protein sequence ID" value="AZS73789.1"/>
    <property type="molecule type" value="Genomic_DNA"/>
</dbReference>
<dbReference type="RefSeq" id="WP_127152736.1">
    <property type="nucleotide sequence ID" value="NZ_CP029042.1"/>
</dbReference>
<dbReference type="PANTHER" id="PTHR33885">
    <property type="entry name" value="PHAGE SHOCK PROTEIN C"/>
    <property type="match status" value="1"/>
</dbReference>
<gene>
    <name evidence="8" type="ORF">DDE74_25090</name>
</gene>
<evidence type="ECO:0000256" key="1">
    <source>
        <dbReference type="ARBA" id="ARBA00004162"/>
    </source>
</evidence>
<reference evidence="8 9" key="1">
    <citation type="submission" date="2018-04" db="EMBL/GenBank/DDBJ databases">
        <title>Complete genome sequences of Streptomyces lydicus strain WYEC and characterization of antagonistic properties of biological control agents.</title>
        <authorList>
            <person name="Mariita R.M."/>
            <person name="Sello J.K."/>
        </authorList>
    </citation>
    <scope>NUCLEOTIDE SEQUENCE [LARGE SCALE GENOMIC DNA]</scope>
    <source>
        <strain evidence="8 9">WYEC 108</strain>
    </source>
</reference>
<keyword evidence="4 6" id="KW-1133">Transmembrane helix</keyword>
<organism evidence="8 9">
    <name type="scientific">Streptomyces lydicus</name>
    <dbReference type="NCBI Taxonomy" id="47763"/>
    <lineage>
        <taxon>Bacteria</taxon>
        <taxon>Bacillati</taxon>
        <taxon>Actinomycetota</taxon>
        <taxon>Actinomycetes</taxon>
        <taxon>Kitasatosporales</taxon>
        <taxon>Streptomycetaceae</taxon>
        <taxon>Streptomyces</taxon>
    </lineage>
</organism>
<keyword evidence="2" id="KW-1003">Cell membrane</keyword>
<sequence length="70" mass="7625">MAAALVRPRNNRMIAGVCAGLARRFGMTPTTMRVLFVVSCLLPGPQFLVYLALWIFLPSEEKATTGAAAW</sequence>
<evidence type="ECO:0000259" key="7">
    <source>
        <dbReference type="Pfam" id="PF04024"/>
    </source>
</evidence>
<feature type="transmembrane region" description="Helical" evidence="6">
    <location>
        <begin position="34"/>
        <end position="57"/>
    </location>
</feature>
<evidence type="ECO:0000313" key="9">
    <source>
        <dbReference type="Proteomes" id="UP000275579"/>
    </source>
</evidence>
<dbReference type="Proteomes" id="UP000275579">
    <property type="component" value="Chromosome"/>
</dbReference>
<feature type="domain" description="Phage shock protein PspC N-terminal" evidence="7">
    <location>
        <begin position="5"/>
        <end position="60"/>
    </location>
</feature>
<dbReference type="AlphaFoldDB" id="A0A3Q9KBW3"/>
<dbReference type="PANTHER" id="PTHR33885:SF3">
    <property type="entry name" value="PHAGE SHOCK PROTEIN C"/>
    <property type="match status" value="1"/>
</dbReference>
<dbReference type="InterPro" id="IPR052027">
    <property type="entry name" value="PspC"/>
</dbReference>
<keyword evidence="3 6" id="KW-0812">Transmembrane</keyword>
<accession>A0A3Q9KBW3</accession>
<keyword evidence="5 6" id="KW-0472">Membrane</keyword>
<evidence type="ECO:0000256" key="6">
    <source>
        <dbReference type="SAM" id="Phobius"/>
    </source>
</evidence>
<proteinExistence type="predicted"/>
<evidence type="ECO:0000256" key="2">
    <source>
        <dbReference type="ARBA" id="ARBA00022475"/>
    </source>
</evidence>
<dbReference type="GO" id="GO:0005886">
    <property type="term" value="C:plasma membrane"/>
    <property type="evidence" value="ECO:0007669"/>
    <property type="project" value="UniProtKB-SubCell"/>
</dbReference>
<comment type="subcellular location">
    <subcellularLocation>
        <location evidence="1">Cell membrane</location>
        <topology evidence="1">Single-pass membrane protein</topology>
    </subcellularLocation>
</comment>
<evidence type="ECO:0000256" key="3">
    <source>
        <dbReference type="ARBA" id="ARBA00022692"/>
    </source>
</evidence>
<evidence type="ECO:0000313" key="8">
    <source>
        <dbReference type="EMBL" id="AZS73789.1"/>
    </source>
</evidence>
<evidence type="ECO:0000256" key="5">
    <source>
        <dbReference type="ARBA" id="ARBA00023136"/>
    </source>
</evidence>
<protein>
    <submittedName>
        <fullName evidence="8">PspC domain-containing protein</fullName>
    </submittedName>
</protein>
<name>A0A3Q9KBW3_9ACTN</name>
<evidence type="ECO:0000256" key="4">
    <source>
        <dbReference type="ARBA" id="ARBA00022989"/>
    </source>
</evidence>
<dbReference type="InterPro" id="IPR007168">
    <property type="entry name" value="Phageshock_PspC_N"/>
</dbReference>
<dbReference type="Pfam" id="PF04024">
    <property type="entry name" value="PspC"/>
    <property type="match status" value="1"/>
</dbReference>